<dbReference type="eggNOG" id="ENOG502R1TU">
    <property type="taxonomic scope" value="Eukaryota"/>
</dbReference>
<evidence type="ECO:0000313" key="2">
    <source>
        <dbReference type="Proteomes" id="UP000002668"/>
    </source>
</evidence>
<dbReference type="Proteomes" id="UP000002668">
    <property type="component" value="Genome"/>
</dbReference>
<dbReference type="SUPFAM" id="SSF51905">
    <property type="entry name" value="FAD/NAD(P)-binding domain"/>
    <property type="match status" value="1"/>
</dbReference>
<dbReference type="Pfam" id="PF13450">
    <property type="entry name" value="NAD_binding_8"/>
    <property type="match status" value="1"/>
</dbReference>
<dbReference type="Gene3D" id="3.30.70.1990">
    <property type="match status" value="1"/>
</dbReference>
<dbReference type="Gene3D" id="3.50.50.60">
    <property type="entry name" value="FAD/NAD(P)-binding domain"/>
    <property type="match status" value="1"/>
</dbReference>
<dbReference type="STRING" id="985895.E4ZIK8"/>
<dbReference type="InParanoid" id="E4ZIK8"/>
<sequence>MVSTVNEEYRAMCELIYLLLDRTRSSASQPLVVLAGSPIGPLKAWRVRPTDLEPFESGRRDSHPTTTAVDVRIQFFGFLHALSRGLVAHKTCAWTGQGPNFLGSHRDPPVLAINSESLEWKALILVAVMVRRFSWSHLLIDCTELFVVCGHDPKDRPATEMPPDKGRGNSIDVAIVGGGSSGVYASIALKDRNVSSVVVEISDHLGGHTETYTDPESGVPIDYGVVIFHNADLVRKYFGRFNIPLTTINFNGASSFMYDFTSGKQVIPPQAPDQQAVATALAKYAQLISQWPELTAGLFVPDPVPDVLSQPLLQVAQQYGFEAALPLMATYNPGLGDPLTIPLLEVIRVFNLDLLQTFQAGFLTTAAHNNSMLYTAATAELAADDSLLLSSYVQDADRTQSGISLIVKTPKGKKLIKAKKLLITIPTKLDYLKPFDLDNREASVFAKFLNGAYYTSVVKNSGLPPNSTTINAKQNTPFMLAPLPGVVNGQFSGSPKLHTVYYQGPRTPASHPYSDHFVKSEILAGLNKLHQVNPQTFPQSAGKPEFVRFSSHSPFYLQVRSEDIKNGFYKDLYALQGIRGTFYADASLKGQDSSGVWQHVNDVVLPQLLASLRK</sequence>
<keyword evidence="2" id="KW-1185">Reference proteome</keyword>
<evidence type="ECO:0008006" key="3">
    <source>
        <dbReference type="Google" id="ProtNLM"/>
    </source>
</evidence>
<evidence type="ECO:0000313" key="1">
    <source>
        <dbReference type="EMBL" id="CBX91029.1"/>
    </source>
</evidence>
<reference evidence="2" key="1">
    <citation type="journal article" date="2011" name="Nat. Commun.">
        <title>Effector diversification within compartments of the Leptosphaeria maculans genome affected by Repeat-Induced Point mutations.</title>
        <authorList>
            <person name="Rouxel T."/>
            <person name="Grandaubert J."/>
            <person name="Hane J.K."/>
            <person name="Hoede C."/>
            <person name="van de Wouw A.P."/>
            <person name="Couloux A."/>
            <person name="Dominguez V."/>
            <person name="Anthouard V."/>
            <person name="Bally P."/>
            <person name="Bourras S."/>
            <person name="Cozijnsen A.J."/>
            <person name="Ciuffetti L.M."/>
            <person name="Degrave A."/>
            <person name="Dilmaghani A."/>
            <person name="Duret L."/>
            <person name="Fudal I."/>
            <person name="Goodwin S.B."/>
            <person name="Gout L."/>
            <person name="Glaser N."/>
            <person name="Linglin J."/>
            <person name="Kema G.H.J."/>
            <person name="Lapalu N."/>
            <person name="Lawrence C.B."/>
            <person name="May K."/>
            <person name="Meyer M."/>
            <person name="Ollivier B."/>
            <person name="Poulain J."/>
            <person name="Schoch C.L."/>
            <person name="Simon A."/>
            <person name="Spatafora J.W."/>
            <person name="Stachowiak A."/>
            <person name="Turgeon B.G."/>
            <person name="Tyler B.M."/>
            <person name="Vincent D."/>
            <person name="Weissenbach J."/>
            <person name="Amselem J."/>
            <person name="Quesneville H."/>
            <person name="Oliver R.P."/>
            <person name="Wincker P."/>
            <person name="Balesdent M.-H."/>
            <person name="Howlett B.J."/>
        </authorList>
    </citation>
    <scope>NUCLEOTIDE SEQUENCE [LARGE SCALE GENOMIC DNA]</scope>
    <source>
        <strain evidence="2">JN3 / isolate v23.1.3 / race Av1-4-5-6-7-8</strain>
    </source>
</reference>
<dbReference type="AlphaFoldDB" id="E4ZIK8"/>
<protein>
    <recommendedName>
        <fullName evidence="3">Amine oxidase domain-containing protein</fullName>
    </recommendedName>
</protein>
<dbReference type="OrthoDB" id="68575at2759"/>
<proteinExistence type="predicted"/>
<dbReference type="InterPro" id="IPR036188">
    <property type="entry name" value="FAD/NAD-bd_sf"/>
</dbReference>
<dbReference type="EMBL" id="FP929065">
    <property type="protein sequence ID" value="CBX91029.1"/>
    <property type="molecule type" value="Genomic_DNA"/>
</dbReference>
<dbReference type="Gene3D" id="1.10.405.20">
    <property type="match status" value="1"/>
</dbReference>
<gene>
    <name evidence="1" type="ORF">LEMA_P060630.1</name>
</gene>
<dbReference type="OMA" id="AFHAHNS"/>
<dbReference type="VEuPathDB" id="FungiDB:LEMA_P060630.1"/>
<organism evidence="2">
    <name type="scientific">Leptosphaeria maculans (strain JN3 / isolate v23.1.3 / race Av1-4-5-6-7-8)</name>
    <name type="common">Blackleg fungus</name>
    <name type="synonym">Phoma lingam</name>
    <dbReference type="NCBI Taxonomy" id="985895"/>
    <lineage>
        <taxon>Eukaryota</taxon>
        <taxon>Fungi</taxon>
        <taxon>Dikarya</taxon>
        <taxon>Ascomycota</taxon>
        <taxon>Pezizomycotina</taxon>
        <taxon>Dothideomycetes</taxon>
        <taxon>Pleosporomycetidae</taxon>
        <taxon>Pleosporales</taxon>
        <taxon>Pleosporineae</taxon>
        <taxon>Leptosphaeriaceae</taxon>
        <taxon>Plenodomus</taxon>
        <taxon>Plenodomus lingam/Leptosphaeria maculans species complex</taxon>
    </lineage>
</organism>
<accession>E4ZIK8</accession>
<name>E4ZIK8_LEPMJ</name>
<dbReference type="HOGENOM" id="CLU_028280_0_0_1"/>